<dbReference type="PROSITE" id="PS51164">
    <property type="entry name" value="CBM1_2"/>
    <property type="match status" value="1"/>
</dbReference>
<dbReference type="GO" id="GO:0005576">
    <property type="term" value="C:extracellular region"/>
    <property type="evidence" value="ECO:0007669"/>
    <property type="project" value="InterPro"/>
</dbReference>
<dbReference type="PROSITE" id="PS00562">
    <property type="entry name" value="CBM1_1"/>
    <property type="match status" value="1"/>
</dbReference>
<gene>
    <name evidence="4" type="ORF">NKR23_g9169</name>
</gene>
<evidence type="ECO:0000259" key="3">
    <source>
        <dbReference type="PROSITE" id="PS51164"/>
    </source>
</evidence>
<organism evidence="4 5">
    <name type="scientific">Pleurostoma richardsiae</name>
    <dbReference type="NCBI Taxonomy" id="41990"/>
    <lineage>
        <taxon>Eukaryota</taxon>
        <taxon>Fungi</taxon>
        <taxon>Dikarya</taxon>
        <taxon>Ascomycota</taxon>
        <taxon>Pezizomycotina</taxon>
        <taxon>Sordariomycetes</taxon>
        <taxon>Sordariomycetidae</taxon>
        <taxon>Calosphaeriales</taxon>
        <taxon>Pleurostomataceae</taxon>
        <taxon>Pleurostoma</taxon>
    </lineage>
</organism>
<dbReference type="AlphaFoldDB" id="A0AA38RGB6"/>
<dbReference type="SUPFAM" id="SSF57180">
    <property type="entry name" value="Cellulose-binding domain"/>
    <property type="match status" value="1"/>
</dbReference>
<evidence type="ECO:0000313" key="5">
    <source>
        <dbReference type="Proteomes" id="UP001174694"/>
    </source>
</evidence>
<feature type="domain" description="CBM1" evidence="3">
    <location>
        <begin position="28"/>
        <end position="64"/>
    </location>
</feature>
<dbReference type="InterPro" id="IPR035971">
    <property type="entry name" value="CBD_sf"/>
</dbReference>
<evidence type="ECO:0000256" key="2">
    <source>
        <dbReference type="SAM" id="SignalP"/>
    </source>
</evidence>
<evidence type="ECO:0000313" key="4">
    <source>
        <dbReference type="EMBL" id="KAJ9137455.1"/>
    </source>
</evidence>
<dbReference type="Pfam" id="PF00734">
    <property type="entry name" value="CBM_1"/>
    <property type="match status" value="1"/>
</dbReference>
<dbReference type="Proteomes" id="UP001174694">
    <property type="component" value="Unassembled WGS sequence"/>
</dbReference>
<feature type="chain" id="PRO_5041249459" evidence="2">
    <location>
        <begin position="25"/>
        <end position="305"/>
    </location>
</feature>
<accession>A0AA38RGB6</accession>
<reference evidence="4" key="1">
    <citation type="submission" date="2022-07" db="EMBL/GenBank/DDBJ databases">
        <title>Fungi with potential for degradation of polypropylene.</title>
        <authorList>
            <person name="Gostincar C."/>
        </authorList>
    </citation>
    <scope>NUCLEOTIDE SEQUENCE</scope>
    <source>
        <strain evidence="4">EXF-13308</strain>
    </source>
</reference>
<dbReference type="GO" id="GO:0005975">
    <property type="term" value="P:carbohydrate metabolic process"/>
    <property type="evidence" value="ECO:0007669"/>
    <property type="project" value="InterPro"/>
</dbReference>
<feature type="signal peptide" evidence="2">
    <location>
        <begin position="1"/>
        <end position="24"/>
    </location>
</feature>
<evidence type="ECO:0000256" key="1">
    <source>
        <dbReference type="ARBA" id="ARBA00022729"/>
    </source>
</evidence>
<protein>
    <submittedName>
        <fullName evidence="4">Cellulase</fullName>
    </submittedName>
</protein>
<proteinExistence type="predicted"/>
<name>A0AA38RGB6_9PEZI</name>
<sequence length="305" mass="32606">MRCKTSAQVLLWAMRAAAAAAAAAQRNRAQTSWGQCGGSSYAGPTACPTDMMCTFGNPWYSQCVPGQLDATLLGVPDEPVVTDTIRTTITVSGPAPTVVTTFITFLTPAPATPGTLPAVHDTSPVTIIDGTTSTLVPDVPFTPSPVPRRDVRAPTPTTLVEGQYWIRAVEAPNFHKYLQTSPANEPGVAILGDYGAAGQYNIVDGQLVEMTGGDALYMNVEKPVDFSQRNLATWFNKTKNTFGAFVFQGDAVTWSTPEIKRQNLAAWLVCKNQALFINTGAYAYQTPAGCADETIHFYNADVANS</sequence>
<keyword evidence="5" id="KW-1185">Reference proteome</keyword>
<dbReference type="EMBL" id="JANBVO010000034">
    <property type="protein sequence ID" value="KAJ9137455.1"/>
    <property type="molecule type" value="Genomic_DNA"/>
</dbReference>
<keyword evidence="1 2" id="KW-0732">Signal</keyword>
<dbReference type="GO" id="GO:0030248">
    <property type="term" value="F:cellulose binding"/>
    <property type="evidence" value="ECO:0007669"/>
    <property type="project" value="InterPro"/>
</dbReference>
<comment type="caution">
    <text evidence="4">The sequence shown here is derived from an EMBL/GenBank/DDBJ whole genome shotgun (WGS) entry which is preliminary data.</text>
</comment>
<dbReference type="SMART" id="SM00236">
    <property type="entry name" value="fCBD"/>
    <property type="match status" value="1"/>
</dbReference>
<dbReference type="InterPro" id="IPR000254">
    <property type="entry name" value="CBD"/>
</dbReference>